<comment type="function">
    <text evidence="13">Catalyzes the condensation reaction of fatty acid synthesis by the addition to an acyl acceptor of two carbons from malonyl-ACP. Catalyzes the first condensation reaction which initiates fatty acid synthesis and may therefore play a role in governing the total rate of fatty acid production. Possesses both acetoacetyl-ACP synthase and acetyl transacylase activities. Its substrate specificity determines the biosynthesis of branched-chain and/or straight-chain of fatty acids.</text>
</comment>
<evidence type="ECO:0000259" key="15">
    <source>
        <dbReference type="Pfam" id="PF08545"/>
    </source>
</evidence>
<proteinExistence type="inferred from homology"/>
<evidence type="ECO:0000256" key="1">
    <source>
        <dbReference type="ARBA" id="ARBA00005194"/>
    </source>
</evidence>
<evidence type="ECO:0000256" key="4">
    <source>
        <dbReference type="ARBA" id="ARBA00022490"/>
    </source>
</evidence>
<evidence type="ECO:0000256" key="9">
    <source>
        <dbReference type="ARBA" id="ARBA00023160"/>
    </source>
</evidence>
<comment type="catalytic activity">
    <reaction evidence="12">
        <text>malonyl-[ACP] + acetyl-CoA + H(+) = 3-oxobutanoyl-[ACP] + CO2 + CoA</text>
        <dbReference type="Rhea" id="RHEA:12080"/>
        <dbReference type="Rhea" id="RHEA-COMP:9623"/>
        <dbReference type="Rhea" id="RHEA-COMP:9625"/>
        <dbReference type="ChEBI" id="CHEBI:15378"/>
        <dbReference type="ChEBI" id="CHEBI:16526"/>
        <dbReference type="ChEBI" id="CHEBI:57287"/>
        <dbReference type="ChEBI" id="CHEBI:57288"/>
        <dbReference type="ChEBI" id="CHEBI:78449"/>
        <dbReference type="ChEBI" id="CHEBI:78450"/>
        <dbReference type="EC" id="2.3.1.180"/>
    </reaction>
    <physiologicalReaction direction="left-to-right" evidence="12">
        <dbReference type="Rhea" id="RHEA:12081"/>
    </physiologicalReaction>
</comment>
<dbReference type="GO" id="GO:0005737">
    <property type="term" value="C:cytoplasm"/>
    <property type="evidence" value="ECO:0007669"/>
    <property type="project" value="UniProtKB-SubCell"/>
</dbReference>
<feature type="active site" evidence="13">
    <location>
        <position position="287"/>
    </location>
</feature>
<keyword evidence="6 13" id="KW-0808">Transferase</keyword>
<evidence type="ECO:0000259" key="14">
    <source>
        <dbReference type="Pfam" id="PF08541"/>
    </source>
</evidence>
<dbReference type="SUPFAM" id="SSF53901">
    <property type="entry name" value="Thiolase-like"/>
    <property type="match status" value="1"/>
</dbReference>
<evidence type="ECO:0000256" key="7">
    <source>
        <dbReference type="ARBA" id="ARBA00022832"/>
    </source>
</evidence>
<keyword evidence="5 13" id="KW-0444">Lipid biosynthesis</keyword>
<dbReference type="Pfam" id="PF08541">
    <property type="entry name" value="ACP_syn_III_C"/>
    <property type="match status" value="1"/>
</dbReference>
<feature type="active site" evidence="13">
    <location>
        <position position="117"/>
    </location>
</feature>
<feature type="domain" description="Beta-ketoacyl-[acyl-carrier-protein] synthase III N-terminal" evidence="15">
    <location>
        <begin position="111"/>
        <end position="189"/>
    </location>
</feature>
<evidence type="ECO:0000256" key="6">
    <source>
        <dbReference type="ARBA" id="ARBA00022679"/>
    </source>
</evidence>
<evidence type="ECO:0000313" key="17">
    <source>
        <dbReference type="Proteomes" id="UP000324575"/>
    </source>
</evidence>
<reference evidence="16 17" key="1">
    <citation type="submission" date="2019-03" db="EMBL/GenBank/DDBJ databases">
        <title>Single cell metagenomics reveals metabolic interactions within the superorganism composed of flagellate Streblomastix strix and complex community of Bacteroidetes bacteria on its surface.</title>
        <authorList>
            <person name="Treitli S.C."/>
            <person name="Kolisko M."/>
            <person name="Husnik F."/>
            <person name="Keeling P."/>
            <person name="Hampl V."/>
        </authorList>
    </citation>
    <scope>NUCLEOTIDE SEQUENCE [LARGE SCALE GENOMIC DNA]</scope>
    <source>
        <strain evidence="16">St1</strain>
    </source>
</reference>
<dbReference type="PANTHER" id="PTHR34069">
    <property type="entry name" value="3-OXOACYL-[ACYL-CARRIER-PROTEIN] SYNTHASE 3"/>
    <property type="match status" value="1"/>
</dbReference>
<dbReference type="InterPro" id="IPR004655">
    <property type="entry name" value="FabH"/>
</dbReference>
<evidence type="ECO:0000256" key="2">
    <source>
        <dbReference type="ARBA" id="ARBA00008642"/>
    </source>
</evidence>
<evidence type="ECO:0000256" key="11">
    <source>
        <dbReference type="ARBA" id="ARBA00023315"/>
    </source>
</evidence>
<comment type="domain">
    <text evidence="13">The last Arg residue of the ACP-binding site is essential for the weak association between ACP/AcpP and FabH.</text>
</comment>
<feature type="domain" description="Beta-ketoacyl-[acyl-carrier-protein] synthase III C-terminal" evidence="14">
    <location>
        <begin position="241"/>
        <end position="328"/>
    </location>
</feature>
<keyword evidence="4 13" id="KW-0963">Cytoplasm</keyword>
<keyword evidence="10 13" id="KW-0511">Multifunctional enzyme</keyword>
<evidence type="ECO:0000256" key="5">
    <source>
        <dbReference type="ARBA" id="ARBA00022516"/>
    </source>
</evidence>
<feature type="region of interest" description="ACP-binding" evidence="13">
    <location>
        <begin position="258"/>
        <end position="262"/>
    </location>
</feature>
<dbReference type="EMBL" id="SNRX01000007">
    <property type="protein sequence ID" value="KAA6302508.1"/>
    <property type="molecule type" value="Genomic_DNA"/>
</dbReference>
<dbReference type="FunFam" id="3.40.47.10:FF:000004">
    <property type="entry name" value="3-oxoacyl-[acyl-carrier-protein] synthase 3"/>
    <property type="match status" value="1"/>
</dbReference>
<dbReference type="NCBIfam" id="TIGR00747">
    <property type="entry name" value="fabH"/>
    <property type="match status" value="1"/>
</dbReference>
<keyword evidence="7 13" id="KW-0276">Fatty acid metabolism</keyword>
<dbReference type="GO" id="GO:0004315">
    <property type="term" value="F:3-oxoacyl-[acyl-carrier-protein] synthase activity"/>
    <property type="evidence" value="ECO:0007669"/>
    <property type="project" value="InterPro"/>
</dbReference>
<evidence type="ECO:0000256" key="12">
    <source>
        <dbReference type="ARBA" id="ARBA00051096"/>
    </source>
</evidence>
<dbReference type="UniPathway" id="UPA00094"/>
<comment type="subunit">
    <text evidence="13">Homodimer.</text>
</comment>
<dbReference type="Pfam" id="PF08545">
    <property type="entry name" value="ACP_syn_III"/>
    <property type="match status" value="1"/>
</dbReference>
<dbReference type="NCBIfam" id="NF006829">
    <property type="entry name" value="PRK09352.1"/>
    <property type="match status" value="1"/>
</dbReference>
<dbReference type="GO" id="GO:0006633">
    <property type="term" value="P:fatty acid biosynthetic process"/>
    <property type="evidence" value="ECO:0007669"/>
    <property type="project" value="UniProtKB-UniRule"/>
</dbReference>
<dbReference type="AlphaFoldDB" id="A0A5M8P2A3"/>
<comment type="caution">
    <text evidence="16">The sequence shown here is derived from an EMBL/GenBank/DDBJ whole genome shotgun (WGS) entry which is preliminary data.</text>
</comment>
<dbReference type="GO" id="GO:0044550">
    <property type="term" value="P:secondary metabolite biosynthetic process"/>
    <property type="evidence" value="ECO:0007669"/>
    <property type="project" value="TreeGrafter"/>
</dbReference>
<keyword evidence="8 13" id="KW-0443">Lipid metabolism</keyword>
<comment type="similarity">
    <text evidence="2 13">Belongs to the thiolase-like superfamily. FabH family.</text>
</comment>
<evidence type="ECO:0000256" key="3">
    <source>
        <dbReference type="ARBA" id="ARBA00012333"/>
    </source>
</evidence>
<keyword evidence="9 13" id="KW-0275">Fatty acid biosynthesis</keyword>
<comment type="subcellular location">
    <subcellularLocation>
        <location evidence="13">Cytoplasm</location>
    </subcellularLocation>
</comment>
<name>A0A5M8P2A3_9BACT</name>
<evidence type="ECO:0000313" key="16">
    <source>
        <dbReference type="EMBL" id="KAA6302508.1"/>
    </source>
</evidence>
<comment type="pathway">
    <text evidence="1 13">Lipid metabolism; fatty acid biosynthesis.</text>
</comment>
<dbReference type="InterPro" id="IPR016039">
    <property type="entry name" value="Thiolase-like"/>
</dbReference>
<gene>
    <name evidence="13" type="primary">fabH</name>
    <name evidence="16" type="ORF">EZS26_001340</name>
</gene>
<sequence length="333" mass="36889">MSQFHAVISAIGGYVPNYRLTNDELSTIVSTSDEWITKRIGIQERRILKPEEGRGISYLAVQAIEEMQTKHRFDPLDIEAVIFATSTPDYPLPNTASLVASQTGMTRAFCFDMEVACSGFLYALEVGNSFIASGKYKKVLVLSGDMLSSITDYTDRNTCPIFGDGCGCALLEATTEEVGILDSILCSDGSDPERLRVCGGGSLHPASHETVDQRLHYVWQDGKVVFKHAVSNMVKACQDLMKKNDLTKDNVAWVVPHQANMRIIDAVAEMLEFPIEKVMINIQQYGNTSAGTIPLCLWDWEPRLHKGDNIILTAFGAGFSWGATYLKWGYNPR</sequence>
<evidence type="ECO:0000256" key="10">
    <source>
        <dbReference type="ARBA" id="ARBA00023268"/>
    </source>
</evidence>
<dbReference type="CDD" id="cd00830">
    <property type="entry name" value="KAS_III"/>
    <property type="match status" value="1"/>
</dbReference>
<evidence type="ECO:0000256" key="13">
    <source>
        <dbReference type="HAMAP-Rule" id="MF_01815"/>
    </source>
</evidence>
<keyword evidence="11 13" id="KW-0012">Acyltransferase</keyword>
<feature type="active site" evidence="13">
    <location>
        <position position="257"/>
    </location>
</feature>
<dbReference type="HAMAP" id="MF_01815">
    <property type="entry name" value="FabH"/>
    <property type="match status" value="1"/>
</dbReference>
<dbReference type="GO" id="GO:0033818">
    <property type="term" value="F:beta-ketoacyl-acyl-carrier-protein synthase III activity"/>
    <property type="evidence" value="ECO:0007669"/>
    <property type="project" value="UniProtKB-UniRule"/>
</dbReference>
<accession>A0A5M8P2A3</accession>
<dbReference type="EC" id="2.3.1.180" evidence="3 13"/>
<dbReference type="InterPro" id="IPR013751">
    <property type="entry name" value="ACP_syn_III_N"/>
</dbReference>
<dbReference type="InterPro" id="IPR013747">
    <property type="entry name" value="ACP_syn_III_C"/>
</dbReference>
<organism evidence="16 17">
    <name type="scientific">Candidatus Ordinivivax streblomastigis</name>
    <dbReference type="NCBI Taxonomy" id="2540710"/>
    <lineage>
        <taxon>Bacteria</taxon>
        <taxon>Pseudomonadati</taxon>
        <taxon>Bacteroidota</taxon>
        <taxon>Bacteroidia</taxon>
        <taxon>Bacteroidales</taxon>
        <taxon>Candidatus Ordinivivax</taxon>
    </lineage>
</organism>
<dbReference type="Proteomes" id="UP000324575">
    <property type="component" value="Unassembled WGS sequence"/>
</dbReference>
<dbReference type="Gene3D" id="3.40.47.10">
    <property type="match status" value="1"/>
</dbReference>
<dbReference type="PANTHER" id="PTHR34069:SF2">
    <property type="entry name" value="BETA-KETOACYL-[ACYL-CARRIER-PROTEIN] SYNTHASE III"/>
    <property type="match status" value="1"/>
</dbReference>
<protein>
    <recommendedName>
        <fullName evidence="3 13">Beta-ketoacyl-[acyl-carrier-protein] synthase III</fullName>
        <shortName evidence="13">Beta-ketoacyl-ACP synthase III</shortName>
        <shortName evidence="13">KAS III</shortName>
        <ecNumber evidence="3 13">2.3.1.180</ecNumber>
    </recommendedName>
    <alternativeName>
        <fullName evidence="13">3-oxoacyl-[acyl-carrier-protein] synthase 3</fullName>
    </alternativeName>
    <alternativeName>
        <fullName evidence="13">3-oxoacyl-[acyl-carrier-protein] synthase III</fullName>
    </alternativeName>
</protein>
<evidence type="ECO:0000256" key="8">
    <source>
        <dbReference type="ARBA" id="ARBA00023098"/>
    </source>
</evidence>